<evidence type="ECO:0008006" key="3">
    <source>
        <dbReference type="Google" id="ProtNLM"/>
    </source>
</evidence>
<proteinExistence type="predicted"/>
<evidence type="ECO:0000313" key="1">
    <source>
        <dbReference type="EMBL" id="KAJ3743621.1"/>
    </source>
</evidence>
<gene>
    <name evidence="1" type="ORF">DFH05DRAFT_1233896</name>
</gene>
<dbReference type="AlphaFoldDB" id="A0A9W8NZB2"/>
<sequence>MLKMGIGYGTVILYCRRVIRAFRELRGQFAAWLNDTEQQESIDSILMNVGFPNCVGSCDGSLVQTYQPSQMGAAYLSRKGFFAVRLHFELIVSCTHTHIVCHSSCCQPWYLVRSLGSWVAWKCYRLPDFQELTLLDSSESIPAKWAVYPCRQRLSIYPIFNTSI</sequence>
<organism evidence="1 2">
    <name type="scientific">Lentinula detonsa</name>
    <dbReference type="NCBI Taxonomy" id="2804962"/>
    <lineage>
        <taxon>Eukaryota</taxon>
        <taxon>Fungi</taxon>
        <taxon>Dikarya</taxon>
        <taxon>Basidiomycota</taxon>
        <taxon>Agaricomycotina</taxon>
        <taxon>Agaricomycetes</taxon>
        <taxon>Agaricomycetidae</taxon>
        <taxon>Agaricales</taxon>
        <taxon>Marasmiineae</taxon>
        <taxon>Omphalotaceae</taxon>
        <taxon>Lentinula</taxon>
    </lineage>
</organism>
<comment type="caution">
    <text evidence="1">The sequence shown here is derived from an EMBL/GenBank/DDBJ whole genome shotgun (WGS) entry which is preliminary data.</text>
</comment>
<evidence type="ECO:0000313" key="2">
    <source>
        <dbReference type="Proteomes" id="UP001142393"/>
    </source>
</evidence>
<protein>
    <recommendedName>
        <fullName evidence="3">DDE Tnp4 domain-containing protein</fullName>
    </recommendedName>
</protein>
<keyword evidence="2" id="KW-1185">Reference proteome</keyword>
<name>A0A9W8NZB2_9AGAR</name>
<accession>A0A9W8NZB2</accession>
<reference evidence="1 2" key="1">
    <citation type="journal article" date="2023" name="Proc. Natl. Acad. Sci. U.S.A.">
        <title>A global phylogenomic analysis of the shiitake genus Lentinula.</title>
        <authorList>
            <person name="Sierra-Patev S."/>
            <person name="Min B."/>
            <person name="Naranjo-Ortiz M."/>
            <person name="Looney B."/>
            <person name="Konkel Z."/>
            <person name="Slot J.C."/>
            <person name="Sakamoto Y."/>
            <person name="Steenwyk J.L."/>
            <person name="Rokas A."/>
            <person name="Carro J."/>
            <person name="Camarero S."/>
            <person name="Ferreira P."/>
            <person name="Molpeceres G."/>
            <person name="Ruiz-Duenas F.J."/>
            <person name="Serrano A."/>
            <person name="Henrissat B."/>
            <person name="Drula E."/>
            <person name="Hughes K.W."/>
            <person name="Mata J.L."/>
            <person name="Ishikawa N.K."/>
            <person name="Vargas-Isla R."/>
            <person name="Ushijima S."/>
            <person name="Smith C.A."/>
            <person name="Donoghue J."/>
            <person name="Ahrendt S."/>
            <person name="Andreopoulos W."/>
            <person name="He G."/>
            <person name="LaButti K."/>
            <person name="Lipzen A."/>
            <person name="Ng V."/>
            <person name="Riley R."/>
            <person name="Sandor L."/>
            <person name="Barry K."/>
            <person name="Martinez A.T."/>
            <person name="Xiao Y."/>
            <person name="Gibbons J.G."/>
            <person name="Terashima K."/>
            <person name="Grigoriev I.V."/>
            <person name="Hibbett D."/>
        </authorList>
    </citation>
    <scope>NUCLEOTIDE SEQUENCE [LARGE SCALE GENOMIC DNA]</scope>
    <source>
        <strain evidence="1 2">TFB7810</strain>
    </source>
</reference>
<dbReference type="EMBL" id="JANVFU010000008">
    <property type="protein sequence ID" value="KAJ3743621.1"/>
    <property type="molecule type" value="Genomic_DNA"/>
</dbReference>
<dbReference type="Proteomes" id="UP001142393">
    <property type="component" value="Unassembled WGS sequence"/>
</dbReference>